<dbReference type="Pfam" id="PF01526">
    <property type="entry name" value="DDE_Tnp_Tn3"/>
    <property type="match status" value="1"/>
</dbReference>
<dbReference type="AlphaFoldDB" id="A0A367S0M2"/>
<organism evidence="2 3">
    <name type="scientific">Nostoc minutum NIES-26</name>
    <dbReference type="NCBI Taxonomy" id="1844469"/>
    <lineage>
        <taxon>Bacteria</taxon>
        <taxon>Bacillati</taxon>
        <taxon>Cyanobacteriota</taxon>
        <taxon>Cyanophyceae</taxon>
        <taxon>Nostocales</taxon>
        <taxon>Nostocaceae</taxon>
        <taxon>Nostoc</taxon>
    </lineage>
</organism>
<name>A0A367S0M2_9NOSO</name>
<sequence>MYICLAKRNKYFFILKLVFSDTCGTLRERTFFTRPHKIALLPQEVAVLSLHLLQISLVYINTLMIQQVLSQPQWMKTMKQADLRALSPLIWRHVNPYGIFRLDMDERIPIENPA</sequence>
<dbReference type="GO" id="GO:0004803">
    <property type="term" value="F:transposase activity"/>
    <property type="evidence" value="ECO:0007669"/>
    <property type="project" value="InterPro"/>
</dbReference>
<proteinExistence type="predicted"/>
<feature type="domain" description="Tn3 transposase DDE" evidence="1">
    <location>
        <begin position="43"/>
        <end position="100"/>
    </location>
</feature>
<comment type="caution">
    <text evidence="2">The sequence shown here is derived from an EMBL/GenBank/DDBJ whole genome shotgun (WGS) entry which is preliminary data.</text>
</comment>
<reference evidence="2" key="1">
    <citation type="submission" date="2016-04" db="EMBL/GenBank/DDBJ databases">
        <authorList>
            <person name="Tabuchi Yagui T.R."/>
        </authorList>
    </citation>
    <scope>NUCLEOTIDE SEQUENCE [LARGE SCALE GENOMIC DNA]</scope>
    <source>
        <strain evidence="2">NIES-26</strain>
    </source>
</reference>
<evidence type="ECO:0000313" key="3">
    <source>
        <dbReference type="Proteomes" id="UP000252107"/>
    </source>
</evidence>
<dbReference type="Proteomes" id="UP000252107">
    <property type="component" value="Unassembled WGS sequence"/>
</dbReference>
<keyword evidence="3" id="KW-1185">Reference proteome</keyword>
<evidence type="ECO:0000259" key="1">
    <source>
        <dbReference type="Pfam" id="PF01526"/>
    </source>
</evidence>
<gene>
    <name evidence="2" type="ORF">A6770_35115</name>
</gene>
<protein>
    <recommendedName>
        <fullName evidence="1">Tn3 transposase DDE domain-containing protein</fullName>
    </recommendedName>
</protein>
<accession>A0A367S0M2</accession>
<dbReference type="EMBL" id="LXQD01000009">
    <property type="protein sequence ID" value="RCJ42358.1"/>
    <property type="molecule type" value="Genomic_DNA"/>
</dbReference>
<dbReference type="InterPro" id="IPR002513">
    <property type="entry name" value="Tn3_Tnp_DDE_dom"/>
</dbReference>
<dbReference type="GO" id="GO:0006313">
    <property type="term" value="P:DNA transposition"/>
    <property type="evidence" value="ECO:0007669"/>
    <property type="project" value="InterPro"/>
</dbReference>
<evidence type="ECO:0000313" key="2">
    <source>
        <dbReference type="EMBL" id="RCJ42358.1"/>
    </source>
</evidence>